<evidence type="ECO:0000256" key="4">
    <source>
        <dbReference type="ARBA" id="ARBA00022692"/>
    </source>
</evidence>
<evidence type="ECO:0000256" key="7">
    <source>
        <dbReference type="ARBA" id="ARBA00023316"/>
    </source>
</evidence>
<feature type="binding site" evidence="10">
    <location>
        <position position="269"/>
    </location>
    <ligand>
        <name>Mn(2+)</name>
        <dbReference type="ChEBI" id="CHEBI:29035"/>
    </ligand>
</feature>
<accession>A0A8M8V8H5</accession>
<dbReference type="SUPFAM" id="SSF53448">
    <property type="entry name" value="Nucleotide-diphospho-sugar transferases"/>
    <property type="match status" value="1"/>
</dbReference>
<sequence>MESSTKLPVHVCHVKKTEMVINRLHIFLHGIALLALFYYRIITFSLIIKTKETPLVPYLIVIVSEIVLSFLWVMHQLATQWRPVKRTVYPERLPEDDKLPPIDVFIFTAHPSQEPSLQVMNTVLSAMSLDYPPDKLSVYLSDDGGSYVTLYAVREAWNFARLWIPFCRKYALKIRCPESYFSADVESADEKFTGCSEFAADRKIIEKNYAEFQEALEKNSVNANASYSRNHPSRIEVITDEDKDSYPKEMPLLVYVAREKRPDHHHHFKAGALNVMLRVSALMSNAPYLLVLDCDMYCHDPSSARQAMCIYLDSEISAQIGWVQFPQKFHNIISEHDIYDSGHNSDWRGLQGVDGLRGPMMCGSNFFIRRGAIYGTDRIQKDIDLKQLKKSFGSSNEFIRSIYKNCKLQLPEDRLNPAGALQNELQLLSSCTYDNDTEWGKEVGYLYNTVSEDMVTSLVLHCRGWTSAYVDPARPCFLGVCPTNLNDMLVQQTRWALGAMQIALSRFSPLIYGGLRMSILQSMFYAQVGSLYVVPLCGLAVIPQICLLYGIPLYPKVSDPFFLLFAFIFISSQFKHVQEVFSYGDSFRHAIIELRVWMMRSGASYVYAFWEAMMEWIGMHKTNFVLTGKVVDKERAKLYEQGIYDFQATPLLLVPMCSLYIFNLATFIIGIPMIFHKGDELLAQAVLPFFGIIVNYHLLEGMVFRKDSGRIALSVSLLSIAISSVIFCCGSLLLLY</sequence>
<name>A0A8M8V8H5_SESIN</name>
<dbReference type="Pfam" id="PF03552">
    <property type="entry name" value="Cellulose_synt"/>
    <property type="match status" value="1"/>
</dbReference>
<dbReference type="OrthoDB" id="72851at2759"/>
<keyword evidence="4 11" id="KW-0812">Transmembrane</keyword>
<dbReference type="Gene3D" id="3.90.550.10">
    <property type="entry name" value="Spore Coat Polysaccharide Biosynthesis Protein SpsA, Chain A"/>
    <property type="match status" value="2"/>
</dbReference>
<evidence type="ECO:0000256" key="5">
    <source>
        <dbReference type="ARBA" id="ARBA00022989"/>
    </source>
</evidence>
<evidence type="ECO:0000256" key="2">
    <source>
        <dbReference type="ARBA" id="ARBA00022676"/>
    </source>
</evidence>
<gene>
    <name evidence="13" type="primary">LOC105171679</name>
</gene>
<feature type="binding site" evidence="10">
    <location>
        <position position="293"/>
    </location>
    <ligand>
        <name>Mn(2+)</name>
        <dbReference type="ChEBI" id="CHEBI:29035"/>
    </ligand>
</feature>
<dbReference type="AlphaFoldDB" id="A0A8M8V8H5"/>
<evidence type="ECO:0000256" key="10">
    <source>
        <dbReference type="PIRSR" id="PIRSR605150-3"/>
    </source>
</evidence>
<evidence type="ECO:0000256" key="6">
    <source>
        <dbReference type="ARBA" id="ARBA00023136"/>
    </source>
</evidence>
<feature type="active site" evidence="8">
    <location>
        <position position="453"/>
    </location>
</feature>
<organism evidence="12 13">
    <name type="scientific">Sesamum indicum</name>
    <name type="common">Oriental sesame</name>
    <name type="synonym">Sesamum orientale</name>
    <dbReference type="NCBI Taxonomy" id="4182"/>
    <lineage>
        <taxon>Eukaryota</taxon>
        <taxon>Viridiplantae</taxon>
        <taxon>Streptophyta</taxon>
        <taxon>Embryophyta</taxon>
        <taxon>Tracheophyta</taxon>
        <taxon>Spermatophyta</taxon>
        <taxon>Magnoliopsida</taxon>
        <taxon>eudicotyledons</taxon>
        <taxon>Gunneridae</taxon>
        <taxon>Pentapetalae</taxon>
        <taxon>asterids</taxon>
        <taxon>lamiids</taxon>
        <taxon>Lamiales</taxon>
        <taxon>Pedaliaceae</taxon>
        <taxon>Sesamum</taxon>
    </lineage>
</organism>
<dbReference type="GO" id="GO:0071555">
    <property type="term" value="P:cell wall organization"/>
    <property type="evidence" value="ECO:0007669"/>
    <property type="project" value="UniProtKB-KW"/>
</dbReference>
<dbReference type="GO" id="GO:0016020">
    <property type="term" value="C:membrane"/>
    <property type="evidence" value="ECO:0007669"/>
    <property type="project" value="InterPro"/>
</dbReference>
<feature type="transmembrane region" description="Helical" evidence="11">
    <location>
        <begin position="711"/>
        <end position="735"/>
    </location>
</feature>
<dbReference type="GO" id="GO:0012505">
    <property type="term" value="C:endomembrane system"/>
    <property type="evidence" value="ECO:0007669"/>
    <property type="project" value="UniProtKB-SubCell"/>
</dbReference>
<evidence type="ECO:0000313" key="13">
    <source>
        <dbReference type="RefSeq" id="XP_020552770.1"/>
    </source>
</evidence>
<keyword evidence="5 11" id="KW-1133">Transmembrane helix</keyword>
<dbReference type="GeneID" id="105171679"/>
<reference evidence="13" key="1">
    <citation type="submission" date="2025-08" db="UniProtKB">
        <authorList>
            <consortium name="RefSeq"/>
        </authorList>
    </citation>
    <scope>IDENTIFICATION</scope>
</reference>
<feature type="transmembrane region" description="Helical" evidence="11">
    <location>
        <begin position="651"/>
        <end position="675"/>
    </location>
</feature>
<dbReference type="KEGG" id="sind:105171679"/>
<evidence type="ECO:0000256" key="8">
    <source>
        <dbReference type="PIRSR" id="PIRSR605150-1"/>
    </source>
</evidence>
<dbReference type="Proteomes" id="UP000504604">
    <property type="component" value="Linkage group LG10"/>
</dbReference>
<evidence type="ECO:0000256" key="3">
    <source>
        <dbReference type="ARBA" id="ARBA00022679"/>
    </source>
</evidence>
<keyword evidence="3" id="KW-0808">Transferase</keyword>
<keyword evidence="7" id="KW-0961">Cell wall biogenesis/degradation</keyword>
<dbReference type="FunFam" id="3.90.550.10:FF:000194">
    <property type="entry name" value="Cellulose synthase-like protein G2 isoform A"/>
    <property type="match status" value="1"/>
</dbReference>
<dbReference type="PANTHER" id="PTHR13301">
    <property type="entry name" value="X-BOX TRANSCRIPTION FACTOR-RELATED"/>
    <property type="match status" value="1"/>
</dbReference>
<feature type="binding site" evidence="9">
    <location>
        <position position="143"/>
    </location>
    <ligand>
        <name>UDP-alpha-D-glucose</name>
        <dbReference type="ChEBI" id="CHEBI:58885"/>
    </ligand>
</feature>
<evidence type="ECO:0000256" key="11">
    <source>
        <dbReference type="SAM" id="Phobius"/>
    </source>
</evidence>
<keyword evidence="12" id="KW-1185">Reference proteome</keyword>
<feature type="binding site" evidence="9">
    <location>
        <position position="114"/>
    </location>
    <ligand>
        <name>UDP-alpha-D-glucose</name>
        <dbReference type="ChEBI" id="CHEBI:58885"/>
    </ligand>
</feature>
<dbReference type="RefSeq" id="XP_020552770.1">
    <property type="nucleotide sequence ID" value="XM_020697111.1"/>
</dbReference>
<feature type="active site" evidence="8">
    <location>
        <position position="143"/>
    </location>
</feature>
<feature type="transmembrane region" description="Helical" evidence="11">
    <location>
        <begin position="26"/>
        <end position="48"/>
    </location>
</feature>
<dbReference type="InterPro" id="IPR005150">
    <property type="entry name" value="Cellulose_synth"/>
</dbReference>
<protein>
    <submittedName>
        <fullName evidence="13">Cellulose synthase-like protein G2</fullName>
    </submittedName>
</protein>
<dbReference type="GO" id="GO:0030244">
    <property type="term" value="P:cellulose biosynthetic process"/>
    <property type="evidence" value="ECO:0007669"/>
    <property type="project" value="InterPro"/>
</dbReference>
<comment type="subcellular location">
    <subcellularLocation>
        <location evidence="1">Endomembrane system</location>
        <topology evidence="1">Multi-pass membrane protein</topology>
    </subcellularLocation>
</comment>
<feature type="transmembrane region" description="Helical" evidence="11">
    <location>
        <begin position="524"/>
        <end position="551"/>
    </location>
</feature>
<feature type="transmembrane region" description="Helical" evidence="11">
    <location>
        <begin position="681"/>
        <end position="699"/>
    </location>
</feature>
<keyword evidence="2" id="KW-0328">Glycosyltransferase</keyword>
<keyword evidence="6 11" id="KW-0472">Membrane</keyword>
<proteinExistence type="predicted"/>
<dbReference type="InterPro" id="IPR029044">
    <property type="entry name" value="Nucleotide-diphossugar_trans"/>
</dbReference>
<evidence type="ECO:0000256" key="1">
    <source>
        <dbReference type="ARBA" id="ARBA00004127"/>
    </source>
</evidence>
<dbReference type="GO" id="GO:0016760">
    <property type="term" value="F:cellulose synthase (UDP-forming) activity"/>
    <property type="evidence" value="ECO:0007669"/>
    <property type="project" value="InterPro"/>
</dbReference>
<evidence type="ECO:0000256" key="9">
    <source>
        <dbReference type="PIRSR" id="PIRSR605150-2"/>
    </source>
</evidence>
<evidence type="ECO:0000313" key="12">
    <source>
        <dbReference type="Proteomes" id="UP000504604"/>
    </source>
</evidence>
<feature type="transmembrane region" description="Helical" evidence="11">
    <location>
        <begin position="55"/>
        <end position="74"/>
    </location>
</feature>